<evidence type="ECO:0000256" key="5">
    <source>
        <dbReference type="ARBA" id="ARBA00023242"/>
    </source>
</evidence>
<evidence type="ECO:0000313" key="7">
    <source>
        <dbReference type="EMBL" id="KZV30060.1"/>
    </source>
</evidence>
<accession>A0A2Z7B8L9</accession>
<evidence type="ECO:0000256" key="1">
    <source>
        <dbReference type="ARBA" id="ARBA00004123"/>
    </source>
</evidence>
<dbReference type="EMBL" id="KV008753">
    <property type="protein sequence ID" value="KZV30060.1"/>
    <property type="molecule type" value="Genomic_DNA"/>
</dbReference>
<dbReference type="GO" id="GO:0000976">
    <property type="term" value="F:transcription cis-regulatory region binding"/>
    <property type="evidence" value="ECO:0007669"/>
    <property type="project" value="TreeGrafter"/>
</dbReference>
<dbReference type="PROSITE" id="PS50811">
    <property type="entry name" value="WRKY"/>
    <property type="match status" value="1"/>
</dbReference>
<protein>
    <submittedName>
        <fullName evidence="7">WRKY transcription factor</fullName>
    </submittedName>
</protein>
<dbReference type="SMART" id="SM00774">
    <property type="entry name" value="WRKY"/>
    <property type="match status" value="1"/>
</dbReference>
<name>A0A2Z7B8L9_9LAMI</name>
<keyword evidence="8" id="KW-1185">Reference proteome</keyword>
<dbReference type="Gene3D" id="2.20.25.80">
    <property type="entry name" value="WRKY domain"/>
    <property type="match status" value="1"/>
</dbReference>
<evidence type="ECO:0000313" key="8">
    <source>
        <dbReference type="Proteomes" id="UP000250235"/>
    </source>
</evidence>
<dbReference type="InterPro" id="IPR003657">
    <property type="entry name" value="WRKY_dom"/>
</dbReference>
<keyword evidence="4" id="KW-0804">Transcription</keyword>
<dbReference type="SUPFAM" id="SSF118290">
    <property type="entry name" value="WRKY DNA-binding domain"/>
    <property type="match status" value="1"/>
</dbReference>
<evidence type="ECO:0000256" key="3">
    <source>
        <dbReference type="ARBA" id="ARBA00023125"/>
    </source>
</evidence>
<evidence type="ECO:0000259" key="6">
    <source>
        <dbReference type="PROSITE" id="PS50811"/>
    </source>
</evidence>
<evidence type="ECO:0000256" key="2">
    <source>
        <dbReference type="ARBA" id="ARBA00023015"/>
    </source>
</evidence>
<dbReference type="GO" id="GO:0003700">
    <property type="term" value="F:DNA-binding transcription factor activity"/>
    <property type="evidence" value="ECO:0007669"/>
    <property type="project" value="InterPro"/>
</dbReference>
<evidence type="ECO:0000256" key="4">
    <source>
        <dbReference type="ARBA" id="ARBA00023163"/>
    </source>
</evidence>
<dbReference type="InterPro" id="IPR036576">
    <property type="entry name" value="WRKY_dom_sf"/>
</dbReference>
<dbReference type="PANTHER" id="PTHR32096">
    <property type="entry name" value="WRKY TRANSCRIPTION FACTOR 30-RELATED-RELATED"/>
    <property type="match status" value="1"/>
</dbReference>
<reference evidence="7 8" key="1">
    <citation type="journal article" date="2015" name="Proc. Natl. Acad. Sci. U.S.A.">
        <title>The resurrection genome of Boea hygrometrica: A blueprint for survival of dehydration.</title>
        <authorList>
            <person name="Xiao L."/>
            <person name="Yang G."/>
            <person name="Zhang L."/>
            <person name="Yang X."/>
            <person name="Zhao S."/>
            <person name="Ji Z."/>
            <person name="Zhou Q."/>
            <person name="Hu M."/>
            <person name="Wang Y."/>
            <person name="Chen M."/>
            <person name="Xu Y."/>
            <person name="Jin H."/>
            <person name="Xiao X."/>
            <person name="Hu G."/>
            <person name="Bao F."/>
            <person name="Hu Y."/>
            <person name="Wan P."/>
            <person name="Li L."/>
            <person name="Deng X."/>
            <person name="Kuang T."/>
            <person name="Xiang C."/>
            <person name="Zhu J.K."/>
            <person name="Oliver M.J."/>
            <person name="He Y."/>
        </authorList>
    </citation>
    <scope>NUCLEOTIDE SEQUENCE [LARGE SCALE GENOMIC DNA]</scope>
    <source>
        <strain evidence="8">cv. XS01</strain>
    </source>
</reference>
<keyword evidence="3" id="KW-0238">DNA-binding</keyword>
<organism evidence="7 8">
    <name type="scientific">Dorcoceras hygrometricum</name>
    <dbReference type="NCBI Taxonomy" id="472368"/>
    <lineage>
        <taxon>Eukaryota</taxon>
        <taxon>Viridiplantae</taxon>
        <taxon>Streptophyta</taxon>
        <taxon>Embryophyta</taxon>
        <taxon>Tracheophyta</taxon>
        <taxon>Spermatophyta</taxon>
        <taxon>Magnoliopsida</taxon>
        <taxon>eudicotyledons</taxon>
        <taxon>Gunneridae</taxon>
        <taxon>Pentapetalae</taxon>
        <taxon>asterids</taxon>
        <taxon>lamiids</taxon>
        <taxon>Lamiales</taxon>
        <taxon>Gesneriaceae</taxon>
        <taxon>Didymocarpoideae</taxon>
        <taxon>Trichosporeae</taxon>
        <taxon>Loxocarpinae</taxon>
        <taxon>Dorcoceras</taxon>
    </lineage>
</organism>
<dbReference type="OrthoDB" id="2021064at2759"/>
<sequence>MEAAAMTSVMEEPIEGRQYEDQLRVMLLPDDTSSSGSEGLYLFIGLNILCFFRKTSDMLIEETTSLVEDGHAWRKYGQKMVLNAKHPRNYYRCTHKFDQGCQATKQVERM</sequence>
<keyword evidence="2" id="KW-0805">Transcription regulation</keyword>
<proteinExistence type="predicted"/>
<dbReference type="AlphaFoldDB" id="A0A2Z7B8L9"/>
<dbReference type="PANTHER" id="PTHR32096:SF146">
    <property type="entry name" value="WRKY TRANSCRIPTION FACTOR 19-RELATED"/>
    <property type="match status" value="1"/>
</dbReference>
<keyword evidence="5" id="KW-0539">Nucleus</keyword>
<dbReference type="Pfam" id="PF03106">
    <property type="entry name" value="WRKY"/>
    <property type="match status" value="1"/>
</dbReference>
<feature type="domain" description="WRKY" evidence="6">
    <location>
        <begin position="62"/>
        <end position="110"/>
    </location>
</feature>
<comment type="subcellular location">
    <subcellularLocation>
        <location evidence="1">Nucleus</location>
    </subcellularLocation>
</comment>
<gene>
    <name evidence="7" type="ORF">F511_06565</name>
</gene>
<dbReference type="InterPro" id="IPR044810">
    <property type="entry name" value="WRKY_plant"/>
</dbReference>
<dbReference type="GO" id="GO:0005634">
    <property type="term" value="C:nucleus"/>
    <property type="evidence" value="ECO:0007669"/>
    <property type="project" value="UniProtKB-SubCell"/>
</dbReference>
<dbReference type="Proteomes" id="UP000250235">
    <property type="component" value="Unassembled WGS sequence"/>
</dbReference>